<dbReference type="CDD" id="cd00198">
    <property type="entry name" value="vWFA"/>
    <property type="match status" value="1"/>
</dbReference>
<evidence type="ECO:0000313" key="3">
    <source>
        <dbReference type="Proteomes" id="UP000036923"/>
    </source>
</evidence>
<protein>
    <submittedName>
        <fullName evidence="2">Uncharacterized protein</fullName>
    </submittedName>
</protein>
<gene>
    <name evidence="2" type="ORF">Bccel_5683</name>
</gene>
<proteinExistence type="predicted"/>
<evidence type="ECO:0000256" key="1">
    <source>
        <dbReference type="SAM" id="SignalP"/>
    </source>
</evidence>
<reference evidence="3" key="1">
    <citation type="submission" date="2015-07" db="EMBL/GenBank/DDBJ databases">
        <title>Near-Complete Genome Sequence of the Cellulolytic Bacterium Bacteroides (Pseudobacteroides) cellulosolvens ATCC 35603.</title>
        <authorList>
            <person name="Dassa B."/>
            <person name="Utturkar S.M."/>
            <person name="Klingeman D.M."/>
            <person name="Hurt R.A."/>
            <person name="Keller M."/>
            <person name="Xu J."/>
            <person name="Reddy Y.H.K."/>
            <person name="Borovok I."/>
            <person name="Grinberg I.R."/>
            <person name="Lamed R."/>
            <person name="Zhivin O."/>
            <person name="Bayer E.A."/>
            <person name="Brown S.D."/>
        </authorList>
    </citation>
    <scope>NUCLEOTIDE SEQUENCE [LARGE SCALE GENOMIC DNA]</scope>
    <source>
        <strain evidence="3">DSM 2933</strain>
    </source>
</reference>
<dbReference type="RefSeq" id="WP_036940050.1">
    <property type="nucleotide sequence ID" value="NZ_JQKC01000010.1"/>
</dbReference>
<dbReference type="Gene3D" id="3.40.50.410">
    <property type="entry name" value="von Willebrand factor, type A domain"/>
    <property type="match status" value="1"/>
</dbReference>
<name>A0A0L6JX26_9FIRM</name>
<accession>A0A0L6JX26</accession>
<organism evidence="2 3">
    <name type="scientific">Pseudobacteroides cellulosolvens ATCC 35603 = DSM 2933</name>
    <dbReference type="NCBI Taxonomy" id="398512"/>
    <lineage>
        <taxon>Bacteria</taxon>
        <taxon>Bacillati</taxon>
        <taxon>Bacillota</taxon>
        <taxon>Clostridia</taxon>
        <taxon>Eubacteriales</taxon>
        <taxon>Oscillospiraceae</taxon>
        <taxon>Pseudobacteroides</taxon>
    </lineage>
</organism>
<dbReference type="AlphaFoldDB" id="A0A0L6JX26"/>
<dbReference type="InterPro" id="IPR036465">
    <property type="entry name" value="vWFA_dom_sf"/>
</dbReference>
<dbReference type="PATRIC" id="fig|398512.5.peg.5960"/>
<keyword evidence="3" id="KW-1185">Reference proteome</keyword>
<feature type="signal peptide" evidence="1">
    <location>
        <begin position="1"/>
        <end position="24"/>
    </location>
</feature>
<dbReference type="EMBL" id="LGTC01000001">
    <property type="protein sequence ID" value="KNY30403.1"/>
    <property type="molecule type" value="Genomic_DNA"/>
</dbReference>
<evidence type="ECO:0000313" key="2">
    <source>
        <dbReference type="EMBL" id="KNY30403.1"/>
    </source>
</evidence>
<comment type="caution">
    <text evidence="2">The sequence shown here is derived from an EMBL/GenBank/DDBJ whole genome shotgun (WGS) entry which is preliminary data.</text>
</comment>
<dbReference type="SUPFAM" id="SSF53300">
    <property type="entry name" value="vWA-like"/>
    <property type="match status" value="1"/>
</dbReference>
<sequence length="809" mass="90167">MSRKCIAILITLFFVCFNVISVSAEVKDKPSIARELYDSKDKVSTKDIEVNQKRTMKFSSSGSIVLDDVAKNERHIVFVLDTSGSLKGVVGDDPSPFDYALFSGGAERFNMQGDSQKVIGKIHANGAVNLSTSNNKYSFTYPTETNPEESKGAIEYIGEATINEKATNNEMFTPGINIDMPELIEVLRRADLMDGGVTVSEIQEFWKGDYKDNNVKLGAPNADKEMRYKNVNRPFNGSERTLPNGTRKVNEYKYNQDMFEITGNGTFKIPDKTIYWFDGPVFFSVNVEFEGTGMIVADGDVIFTGTKITTKSSNPDCMVYAASGNILVLNDTSNFNGILYAPGGAIDFKGANVKVKGSVVAKELNSIPANLEVEYAQGNAKEIVERVDPPVTYSSQMKSVVKNYITDVAKDKTKVTKVGVVKYDVNANDSDEKLYNITDGELDDIVDAIDLIKDQDTGKSNLGDGIRKAYKILDKNNTASKTIIVLSGSRPNHWTAKQGSTTEIYLEKNDVLTNTRFKEDKSEDNFSNRSIMYSKSMSEIAASKGIVPAFINFLEEPKDATAIGYKEKHAAWEKVENSFKEIADEVFDGILNYKDGHYNSNSKDTEPLPLIESLKKNKGLKTLYYKSSYTTLNNDIENIVDINDIDYSIDVTVSFKFKLPLGVKIDEKKLSNNFVPGTPEKDFDSKGAEVYRQVIESNPADPNNIYSISLIGNKIPDPADSSKSLMKFTLPVDFMKDVKIEGLKFILLQKIGKNEKSNLEFLGDEFTMTYSYNYNRLNPISNVIQKDSKSFTINPSTVDYNVFYKVETN</sequence>
<dbReference type="Proteomes" id="UP000036923">
    <property type="component" value="Unassembled WGS sequence"/>
</dbReference>
<feature type="chain" id="PRO_5039119793" evidence="1">
    <location>
        <begin position="25"/>
        <end position="809"/>
    </location>
</feature>
<dbReference type="eggNOG" id="COG5492">
    <property type="taxonomic scope" value="Bacteria"/>
</dbReference>
<keyword evidence="1" id="KW-0732">Signal</keyword>